<feature type="signal peptide" evidence="1">
    <location>
        <begin position="1"/>
        <end position="21"/>
    </location>
</feature>
<evidence type="ECO:0000256" key="1">
    <source>
        <dbReference type="SAM" id="SignalP"/>
    </source>
</evidence>
<protein>
    <submittedName>
        <fullName evidence="2">Uncharacterized protein</fullName>
    </submittedName>
</protein>
<sequence>MNARWCFLSYLLNCSRIITFSYWDAVTVKCYCSENKNSFKPLSLPTFDP</sequence>
<evidence type="ECO:0000313" key="2">
    <source>
        <dbReference type="EMBL" id="TKW20200.1"/>
    </source>
</evidence>
<keyword evidence="1" id="KW-0732">Signal</keyword>
<proteinExistence type="predicted"/>
<name>A0A4U6UUH1_SETVI</name>
<keyword evidence="3" id="KW-1185">Reference proteome</keyword>
<organism evidence="2 3">
    <name type="scientific">Setaria viridis</name>
    <name type="common">Green bristlegrass</name>
    <name type="synonym">Setaria italica subsp. viridis</name>
    <dbReference type="NCBI Taxonomy" id="4556"/>
    <lineage>
        <taxon>Eukaryota</taxon>
        <taxon>Viridiplantae</taxon>
        <taxon>Streptophyta</taxon>
        <taxon>Embryophyta</taxon>
        <taxon>Tracheophyta</taxon>
        <taxon>Spermatophyta</taxon>
        <taxon>Magnoliopsida</taxon>
        <taxon>Liliopsida</taxon>
        <taxon>Poales</taxon>
        <taxon>Poaceae</taxon>
        <taxon>PACMAD clade</taxon>
        <taxon>Panicoideae</taxon>
        <taxon>Panicodae</taxon>
        <taxon>Paniceae</taxon>
        <taxon>Cenchrinae</taxon>
        <taxon>Setaria</taxon>
    </lineage>
</organism>
<accession>A0A4U6UUH1</accession>
<dbReference type="AlphaFoldDB" id="A0A4U6UUH1"/>
<dbReference type="EMBL" id="CM016555">
    <property type="protein sequence ID" value="TKW20200.1"/>
    <property type="molecule type" value="Genomic_DNA"/>
</dbReference>
<evidence type="ECO:0000313" key="3">
    <source>
        <dbReference type="Proteomes" id="UP000298652"/>
    </source>
</evidence>
<dbReference type="Gramene" id="TKW20200">
    <property type="protein sequence ID" value="TKW20200"/>
    <property type="gene ID" value="SEVIR_4G070100v2"/>
</dbReference>
<reference evidence="2" key="1">
    <citation type="submission" date="2019-03" db="EMBL/GenBank/DDBJ databases">
        <title>WGS assembly of Setaria viridis.</title>
        <authorList>
            <person name="Huang P."/>
            <person name="Jenkins J."/>
            <person name="Grimwood J."/>
            <person name="Barry K."/>
            <person name="Healey A."/>
            <person name="Mamidi S."/>
            <person name="Sreedasyam A."/>
            <person name="Shu S."/>
            <person name="Feldman M."/>
            <person name="Wu J."/>
            <person name="Yu Y."/>
            <person name="Chen C."/>
            <person name="Johnson J."/>
            <person name="Rokhsar D."/>
            <person name="Baxter I."/>
            <person name="Schmutz J."/>
            <person name="Brutnell T."/>
            <person name="Kellogg E."/>
        </authorList>
    </citation>
    <scope>NUCLEOTIDE SEQUENCE [LARGE SCALE GENOMIC DNA]</scope>
</reference>
<feature type="chain" id="PRO_5020812763" evidence="1">
    <location>
        <begin position="22"/>
        <end position="49"/>
    </location>
</feature>
<gene>
    <name evidence="2" type="ORF">SEVIR_4G070100v2</name>
</gene>
<dbReference type="Proteomes" id="UP000298652">
    <property type="component" value="Chromosome 4"/>
</dbReference>